<dbReference type="SUPFAM" id="SSF51126">
    <property type="entry name" value="Pectin lyase-like"/>
    <property type="match status" value="1"/>
</dbReference>
<dbReference type="InterPro" id="IPR012334">
    <property type="entry name" value="Pectin_lyas_fold"/>
</dbReference>
<organism evidence="1 2">
    <name type="scientific">Kordia periserrulae</name>
    <dbReference type="NCBI Taxonomy" id="701523"/>
    <lineage>
        <taxon>Bacteria</taxon>
        <taxon>Pseudomonadati</taxon>
        <taxon>Bacteroidota</taxon>
        <taxon>Flavobacteriia</taxon>
        <taxon>Flavobacteriales</taxon>
        <taxon>Flavobacteriaceae</taxon>
        <taxon>Kordia</taxon>
    </lineage>
</organism>
<evidence type="ECO:0000313" key="2">
    <source>
        <dbReference type="Proteomes" id="UP000244090"/>
    </source>
</evidence>
<evidence type="ECO:0000313" key="1">
    <source>
        <dbReference type="EMBL" id="PTX60435.1"/>
    </source>
</evidence>
<comment type="caution">
    <text evidence="1">The sequence shown here is derived from an EMBL/GenBank/DDBJ whole genome shotgun (WGS) entry which is preliminary data.</text>
</comment>
<name>A0A2T6BWH6_9FLAO</name>
<dbReference type="InterPro" id="IPR011050">
    <property type="entry name" value="Pectin_lyase_fold/virulence"/>
</dbReference>
<dbReference type="RefSeq" id="WP_108115381.1">
    <property type="nucleotide sequence ID" value="NZ_QBKT01000006.1"/>
</dbReference>
<dbReference type="OrthoDB" id="1454872at2"/>
<dbReference type="Gene3D" id="2.160.20.10">
    <property type="entry name" value="Single-stranded right-handed beta-helix, Pectin lyase-like"/>
    <property type="match status" value="1"/>
</dbReference>
<evidence type="ECO:0008006" key="3">
    <source>
        <dbReference type="Google" id="ProtNLM"/>
    </source>
</evidence>
<dbReference type="AlphaFoldDB" id="A0A2T6BWH6"/>
<gene>
    <name evidence="1" type="ORF">C8N46_10679</name>
</gene>
<sequence>MNVVESLEELYNYPSPTHKEMVYVQGYLNDEDGGGGFFIFDAKSSLEPFYQDIAPNTRNPKSPYASFEDMLKIGYNANYDGMVCKSKTNPTGRWTRQWDRGKLNLRWFGARPSGSDASPAINAALKYAQFEVAIRQRDAKGAYVYPPKFVPSIHTFNNRAYTRPGKTIFIPSGRYYFHTFISTIRYGVVFEGEGNMGTSAHGTRLLIFHRYNDFNFTSPKDSKKSILPQSSEKGAFFRYVANGSNNAGGGLKNLTIDVPELFIPKEEENNPNFVNAYDANIVSLLSEETSHTDTKGNRLDCPAVAKWTAENIVFTLNARAKRALFLESNQKTKGLRWRIRDTTLINCWFAGASVHGETVSATQSSGLHIIGGFFASGLGSVNRKNPNLPPERVKPGILLNDCANTHLTGVDLTHGEICIHKKSYFININCRFGRLLIYNGPDKEHVDLQVSKMLILNPRKLPDYLDRATAPKDFKCYNNVWELEQDEDKEWLHNTPNSSS</sequence>
<keyword evidence="2" id="KW-1185">Reference proteome</keyword>
<dbReference type="Proteomes" id="UP000244090">
    <property type="component" value="Unassembled WGS sequence"/>
</dbReference>
<dbReference type="EMBL" id="QBKT01000006">
    <property type="protein sequence ID" value="PTX60435.1"/>
    <property type="molecule type" value="Genomic_DNA"/>
</dbReference>
<protein>
    <recommendedName>
        <fullName evidence="3">Pectate lyase-like protein</fullName>
    </recommendedName>
</protein>
<proteinExistence type="predicted"/>
<reference evidence="1 2" key="1">
    <citation type="submission" date="2018-04" db="EMBL/GenBank/DDBJ databases">
        <title>Genomic Encyclopedia of Archaeal and Bacterial Type Strains, Phase II (KMG-II): from individual species to whole genera.</title>
        <authorList>
            <person name="Goeker M."/>
        </authorList>
    </citation>
    <scope>NUCLEOTIDE SEQUENCE [LARGE SCALE GENOMIC DNA]</scope>
    <source>
        <strain evidence="1 2">DSM 25731</strain>
    </source>
</reference>
<accession>A0A2T6BWH6</accession>